<evidence type="ECO:0000259" key="4">
    <source>
        <dbReference type="Pfam" id="PF02775"/>
    </source>
</evidence>
<dbReference type="EMBL" id="JAAQPH010000008">
    <property type="protein sequence ID" value="NIA69309.1"/>
    <property type="molecule type" value="Genomic_DNA"/>
</dbReference>
<dbReference type="GO" id="GO:0009099">
    <property type="term" value="P:L-valine biosynthetic process"/>
    <property type="evidence" value="ECO:0007669"/>
    <property type="project" value="TreeGrafter"/>
</dbReference>
<dbReference type="GO" id="GO:0050660">
    <property type="term" value="F:flavin adenine dinucleotide binding"/>
    <property type="evidence" value="ECO:0007669"/>
    <property type="project" value="TreeGrafter"/>
</dbReference>
<dbReference type="CDD" id="cd07035">
    <property type="entry name" value="TPP_PYR_POX_like"/>
    <property type="match status" value="1"/>
</dbReference>
<dbReference type="AlphaFoldDB" id="A0A967EXN6"/>
<evidence type="ECO:0000313" key="6">
    <source>
        <dbReference type="EMBL" id="NIA69309.1"/>
    </source>
</evidence>
<accession>A0A967EXN6</accession>
<dbReference type="InterPro" id="IPR029061">
    <property type="entry name" value="THDP-binding"/>
</dbReference>
<dbReference type="InterPro" id="IPR011766">
    <property type="entry name" value="TPP_enzyme_TPP-bd"/>
</dbReference>
<dbReference type="SUPFAM" id="SSF52518">
    <property type="entry name" value="Thiamin diphosphate-binding fold (THDP-binding)"/>
    <property type="match status" value="2"/>
</dbReference>
<dbReference type="FunFam" id="3.40.50.970:FF:000007">
    <property type="entry name" value="Acetolactate synthase"/>
    <property type="match status" value="1"/>
</dbReference>
<dbReference type="Proteomes" id="UP000761264">
    <property type="component" value="Unassembled WGS sequence"/>
</dbReference>
<evidence type="ECO:0000256" key="3">
    <source>
        <dbReference type="ARBA" id="ARBA00023052"/>
    </source>
</evidence>
<sequence>MRGADHLAGAMADAGVDVVFSLSGNQIMPLYDALIEPGIRIVHSRHEAAAVFMADAYAQVSGRTGVALVTAAPGFGNALGALYTAAMSESPVVLLSGDSPTSLDGQGAFQEFPQVAAAKPFVKASERVTAAVDLSAAFARAVRLAHAGRPGPVHLALPFDVLNDDAGPLLPLAADAFAPSVRQPEQAVIDAVVTRLTGYKRPLLLAGPCLSPSRGRDRLAQLAAALNLPAISLESPRGLRDPALGAFAEVLAQADGLLFIGKAVDFMSGFAGKSQSPGAEVMILDPDPAVIARAVEALGRRLVFSAEADILPAAEALAAAGSGGAVRTAWRDDVAAALACRVTAQGGGGVLAEQVGGAVQAALKGRDDAILICDGGEFGQWVQATANAATRIINGPSGAIGAALPYAIGARLARPGARIITLMGDGTAGFHLSEFETAAREETDFVAIVGNDARWNAEQVIQIRDYGKERQIGCDLSPGARYDQAAVALGCQGFHVTEADALPGTLAEALGCKGPVCIDVAIEARAAPQVSRAPAIAVKAPG</sequence>
<keyword evidence="3" id="KW-0786">Thiamine pyrophosphate</keyword>
<dbReference type="Pfam" id="PF02776">
    <property type="entry name" value="TPP_enzyme_N"/>
    <property type="match status" value="1"/>
</dbReference>
<dbReference type="GO" id="GO:0003984">
    <property type="term" value="F:acetolactate synthase activity"/>
    <property type="evidence" value="ECO:0007669"/>
    <property type="project" value="TreeGrafter"/>
</dbReference>
<dbReference type="GO" id="GO:0005948">
    <property type="term" value="C:acetolactate synthase complex"/>
    <property type="evidence" value="ECO:0007669"/>
    <property type="project" value="TreeGrafter"/>
</dbReference>
<dbReference type="InterPro" id="IPR029035">
    <property type="entry name" value="DHS-like_NAD/FAD-binding_dom"/>
</dbReference>
<proteinExistence type="inferred from homology"/>
<name>A0A967EXN6_9PROT</name>
<protein>
    <submittedName>
        <fullName evidence="6">Thiamine pyrophosphate-binding protein</fullName>
    </submittedName>
</protein>
<dbReference type="GO" id="GO:0009097">
    <property type="term" value="P:isoleucine biosynthetic process"/>
    <property type="evidence" value="ECO:0007669"/>
    <property type="project" value="TreeGrafter"/>
</dbReference>
<dbReference type="InterPro" id="IPR012001">
    <property type="entry name" value="Thiamin_PyroP_enz_TPP-bd_dom"/>
</dbReference>
<dbReference type="Gene3D" id="3.40.50.1220">
    <property type="entry name" value="TPP-binding domain"/>
    <property type="match status" value="1"/>
</dbReference>
<dbReference type="Pfam" id="PF02775">
    <property type="entry name" value="TPP_enzyme_C"/>
    <property type="match status" value="1"/>
</dbReference>
<dbReference type="SUPFAM" id="SSF52467">
    <property type="entry name" value="DHS-like NAD/FAD-binding domain"/>
    <property type="match status" value="1"/>
</dbReference>
<feature type="domain" description="Thiamine pyrophosphate enzyme TPP-binding" evidence="4">
    <location>
        <begin position="376"/>
        <end position="520"/>
    </location>
</feature>
<keyword evidence="7" id="KW-1185">Reference proteome</keyword>
<dbReference type="PANTHER" id="PTHR18968:SF166">
    <property type="entry name" value="2-HYDROXYACYL-COA LYASE 2"/>
    <property type="match status" value="1"/>
</dbReference>
<reference evidence="6" key="1">
    <citation type="submission" date="2020-03" db="EMBL/GenBank/DDBJ databases">
        <title>Genome of Pelagibius litoralis DSM 21314T.</title>
        <authorList>
            <person name="Wang G."/>
        </authorList>
    </citation>
    <scope>NUCLEOTIDE SEQUENCE</scope>
    <source>
        <strain evidence="6">DSM 21314</strain>
    </source>
</reference>
<gene>
    <name evidence="6" type="ORF">HBA54_11970</name>
</gene>
<evidence type="ECO:0000256" key="1">
    <source>
        <dbReference type="ARBA" id="ARBA00001964"/>
    </source>
</evidence>
<evidence type="ECO:0000256" key="2">
    <source>
        <dbReference type="ARBA" id="ARBA00007812"/>
    </source>
</evidence>
<comment type="similarity">
    <text evidence="2">Belongs to the TPP enzyme family.</text>
</comment>
<organism evidence="6 7">
    <name type="scientific">Pelagibius litoralis</name>
    <dbReference type="NCBI Taxonomy" id="374515"/>
    <lineage>
        <taxon>Bacteria</taxon>
        <taxon>Pseudomonadati</taxon>
        <taxon>Pseudomonadota</taxon>
        <taxon>Alphaproteobacteria</taxon>
        <taxon>Rhodospirillales</taxon>
        <taxon>Rhodovibrionaceae</taxon>
        <taxon>Pelagibius</taxon>
    </lineage>
</organism>
<comment type="cofactor">
    <cofactor evidence="1">
        <name>thiamine diphosphate</name>
        <dbReference type="ChEBI" id="CHEBI:58937"/>
    </cofactor>
</comment>
<comment type="caution">
    <text evidence="6">The sequence shown here is derived from an EMBL/GenBank/DDBJ whole genome shotgun (WGS) entry which is preliminary data.</text>
</comment>
<dbReference type="GO" id="GO:0030976">
    <property type="term" value="F:thiamine pyrophosphate binding"/>
    <property type="evidence" value="ECO:0007669"/>
    <property type="project" value="InterPro"/>
</dbReference>
<dbReference type="PANTHER" id="PTHR18968">
    <property type="entry name" value="THIAMINE PYROPHOSPHATE ENZYMES"/>
    <property type="match status" value="1"/>
</dbReference>
<dbReference type="InterPro" id="IPR045229">
    <property type="entry name" value="TPP_enz"/>
</dbReference>
<evidence type="ECO:0000313" key="7">
    <source>
        <dbReference type="Proteomes" id="UP000761264"/>
    </source>
</evidence>
<feature type="domain" description="Thiamine pyrophosphate enzyme N-terminal TPP-binding" evidence="5">
    <location>
        <begin position="1"/>
        <end position="115"/>
    </location>
</feature>
<evidence type="ECO:0000259" key="5">
    <source>
        <dbReference type="Pfam" id="PF02776"/>
    </source>
</evidence>
<dbReference type="Gene3D" id="3.40.50.970">
    <property type="match status" value="2"/>
</dbReference>
<dbReference type="RefSeq" id="WP_167224771.1">
    <property type="nucleotide sequence ID" value="NZ_JAAQPH010000008.1"/>
</dbReference>